<accession>A0A1E3NJ68</accession>
<evidence type="ECO:0000256" key="1">
    <source>
        <dbReference type="SAM" id="MobiDB-lite"/>
    </source>
</evidence>
<name>A0A1E3NJ68_9ASCO</name>
<gene>
    <name evidence="2" type="ORF">PICMEDRAFT_65009</name>
</gene>
<feature type="compositionally biased region" description="Polar residues" evidence="1">
    <location>
        <begin position="1"/>
        <end position="25"/>
    </location>
</feature>
<feature type="region of interest" description="Disordered" evidence="1">
    <location>
        <begin position="1"/>
        <end position="26"/>
    </location>
</feature>
<sequence length="191" mass="21890">MEHVKQNSVNQLSQSEMTSFEQNSKMIPGQIRETTPEYIYVVGESTLETLPGTVTPPVPVYSPKEKLTESCISVASTPTNLDYKLKDNDEAMVELGLFLSKDATGRRKKRNRVCFIASDGESVDGRGEPIREVLSKHELMRRKKKHQKILRKRKNMWQNYRKAKNQKCTNKMDIVLKGVQIHVKKNEGDLI</sequence>
<dbReference type="RefSeq" id="XP_019016506.1">
    <property type="nucleotide sequence ID" value="XM_019163484.1"/>
</dbReference>
<keyword evidence="3" id="KW-1185">Reference proteome</keyword>
<protein>
    <submittedName>
        <fullName evidence="2">Uncharacterized protein</fullName>
    </submittedName>
</protein>
<evidence type="ECO:0000313" key="3">
    <source>
        <dbReference type="Proteomes" id="UP000094455"/>
    </source>
</evidence>
<dbReference type="AlphaFoldDB" id="A0A1E3NJ68"/>
<dbReference type="Proteomes" id="UP000094455">
    <property type="component" value="Unassembled WGS sequence"/>
</dbReference>
<evidence type="ECO:0000313" key="2">
    <source>
        <dbReference type="EMBL" id="ODQ45393.1"/>
    </source>
</evidence>
<dbReference type="EMBL" id="KV454005">
    <property type="protein sequence ID" value="ODQ45393.1"/>
    <property type="molecule type" value="Genomic_DNA"/>
</dbReference>
<dbReference type="GeneID" id="30180171"/>
<organism evidence="2 3">
    <name type="scientific">Pichia membranifaciens NRRL Y-2026</name>
    <dbReference type="NCBI Taxonomy" id="763406"/>
    <lineage>
        <taxon>Eukaryota</taxon>
        <taxon>Fungi</taxon>
        <taxon>Dikarya</taxon>
        <taxon>Ascomycota</taxon>
        <taxon>Saccharomycotina</taxon>
        <taxon>Pichiomycetes</taxon>
        <taxon>Pichiales</taxon>
        <taxon>Pichiaceae</taxon>
        <taxon>Pichia</taxon>
    </lineage>
</organism>
<reference evidence="2 3" key="1">
    <citation type="journal article" date="2016" name="Proc. Natl. Acad. Sci. U.S.A.">
        <title>Comparative genomics of biotechnologically important yeasts.</title>
        <authorList>
            <person name="Riley R."/>
            <person name="Haridas S."/>
            <person name="Wolfe K.H."/>
            <person name="Lopes M.R."/>
            <person name="Hittinger C.T."/>
            <person name="Goeker M."/>
            <person name="Salamov A.A."/>
            <person name="Wisecaver J.H."/>
            <person name="Long T.M."/>
            <person name="Calvey C.H."/>
            <person name="Aerts A.L."/>
            <person name="Barry K.W."/>
            <person name="Choi C."/>
            <person name="Clum A."/>
            <person name="Coughlan A.Y."/>
            <person name="Deshpande S."/>
            <person name="Douglass A.P."/>
            <person name="Hanson S.J."/>
            <person name="Klenk H.-P."/>
            <person name="LaButti K.M."/>
            <person name="Lapidus A."/>
            <person name="Lindquist E.A."/>
            <person name="Lipzen A.M."/>
            <person name="Meier-Kolthoff J.P."/>
            <person name="Ohm R.A."/>
            <person name="Otillar R.P."/>
            <person name="Pangilinan J.L."/>
            <person name="Peng Y."/>
            <person name="Rokas A."/>
            <person name="Rosa C.A."/>
            <person name="Scheuner C."/>
            <person name="Sibirny A.A."/>
            <person name="Slot J.C."/>
            <person name="Stielow J.B."/>
            <person name="Sun H."/>
            <person name="Kurtzman C.P."/>
            <person name="Blackwell M."/>
            <person name="Grigoriev I.V."/>
            <person name="Jeffries T.W."/>
        </authorList>
    </citation>
    <scope>NUCLEOTIDE SEQUENCE [LARGE SCALE GENOMIC DNA]</scope>
    <source>
        <strain evidence="2 3">NRRL Y-2026</strain>
    </source>
</reference>
<proteinExistence type="predicted"/>